<evidence type="ECO:0008006" key="3">
    <source>
        <dbReference type="Google" id="ProtNLM"/>
    </source>
</evidence>
<name>A0A177G710_9PROT</name>
<dbReference type="Proteomes" id="UP000077349">
    <property type="component" value="Unassembled WGS sequence"/>
</dbReference>
<organism evidence="1 2">
    <name type="scientific">Acetobacter malorum</name>
    <dbReference type="NCBI Taxonomy" id="178901"/>
    <lineage>
        <taxon>Bacteria</taxon>
        <taxon>Pseudomonadati</taxon>
        <taxon>Pseudomonadota</taxon>
        <taxon>Alphaproteobacteria</taxon>
        <taxon>Acetobacterales</taxon>
        <taxon>Acetobacteraceae</taxon>
        <taxon>Acetobacter</taxon>
    </lineage>
</organism>
<evidence type="ECO:0000313" key="2">
    <source>
        <dbReference type="Proteomes" id="UP000077349"/>
    </source>
</evidence>
<proteinExistence type="predicted"/>
<accession>A0A177G710</accession>
<dbReference type="Gene3D" id="3.40.1590.10">
    <property type="entry name" value="NMB0488-like"/>
    <property type="match status" value="1"/>
</dbReference>
<sequence length="179" mass="20317">MKKVSDKRAVIMRTKKYYAIYCQDVLGGSIFSSTGSSVVLPRKEMTVQWIGENLRKSLMESHNYYLDFYNCSTDDPKREKVMDLSRSAERAFWFGIRDRFGFKDHLVAVSKSAAVFVSWKYEQTDQICFLATRGRGAGHSAWYLGENEGKVFHVSSHASDEEIAAVALQALDACQPNYA</sequence>
<dbReference type="AlphaFoldDB" id="A0A177G710"/>
<evidence type="ECO:0000313" key="1">
    <source>
        <dbReference type="EMBL" id="OAG76079.1"/>
    </source>
</evidence>
<dbReference type="EMBL" id="LVHD01000018">
    <property type="protein sequence ID" value="OAG76079.1"/>
    <property type="molecule type" value="Genomic_DNA"/>
</dbReference>
<dbReference type="PATRIC" id="fig|178901.16.peg.1966"/>
<protein>
    <recommendedName>
        <fullName evidence="3">DUF1436 domain-containing protein</fullName>
    </recommendedName>
</protein>
<comment type="caution">
    <text evidence="1">The sequence shown here is derived from an EMBL/GenBank/DDBJ whole genome shotgun (WGS) entry which is preliminary data.</text>
</comment>
<dbReference type="InterPro" id="IPR037891">
    <property type="entry name" value="Cdil-like_sf"/>
</dbReference>
<reference evidence="1 2" key="1">
    <citation type="submission" date="2016-03" db="EMBL/GenBank/DDBJ databases">
        <title>Draft genome sequence of Acetobacter malorum CECT 7742, a strain isolated from strawberry vinegar.</title>
        <authorList>
            <person name="Sainz F."/>
            <person name="Mas A."/>
            <person name="Torija M.J."/>
        </authorList>
    </citation>
    <scope>NUCLEOTIDE SEQUENCE [LARGE SCALE GENOMIC DNA]</scope>
    <source>
        <strain evidence="1 2">CECT 7742</strain>
    </source>
</reference>
<gene>
    <name evidence="1" type="ORF">Amal_01850</name>
</gene>